<sequence length="556" mass="61901">MADALKLVKEKEKVFKALYQRMDDDRDLRRLKKYVMKDRKNKIVSGILNVTLNDPAVFAAYVISALSSTSQQTVVQSDIEDFDTAKIEDFQKAALNGANARLRKMGRPELNAFFDEQLAMRGRAAGRCIFREENKVLIPDITPWDTRYVTYHLGPEGLEWAAFKGNRTKDEIMAEWGKELEGKDISLKEDKNQVLDMWNTKGNELFIGGKKAHEQEHKFGFCPVAIQVVPLGSMFADEDNEAYYGESIYFMIRYIIEELNRLASMAQTANFLALRGPKEYASKEGAGATPPDYAEVTDPESITSVDIGGGTKNIPIQDLLRAFDRMNTILESRMQRGSLTSIDLGNLQFPLSGTALVEIGEGRDQVLLPRLMAKASLNQELAEMFTAQVIQIGGSVELGTKGHKQSFNTSDLEGEYETNYRYSTKSPTVDAGRYSLAAGVGDMLSEKFKMENILQVDDPAGEDRQKRVEEAERLSPGIKMERTIVALVEMDTEQALFEAKILAAEMDINIEAMMAGELQQQPKPEKRDEPTQVLPLTPGPRPAAPALLAEGGNDAA</sequence>
<evidence type="ECO:0000256" key="1">
    <source>
        <dbReference type="SAM" id="MobiDB-lite"/>
    </source>
</evidence>
<accession>A0A0F9T0U0</accession>
<name>A0A0F9T0U0_9ZZZZ</name>
<dbReference type="AlphaFoldDB" id="A0A0F9T0U0"/>
<organism evidence="2">
    <name type="scientific">marine sediment metagenome</name>
    <dbReference type="NCBI Taxonomy" id="412755"/>
    <lineage>
        <taxon>unclassified sequences</taxon>
        <taxon>metagenomes</taxon>
        <taxon>ecological metagenomes</taxon>
    </lineage>
</organism>
<evidence type="ECO:0000313" key="2">
    <source>
        <dbReference type="EMBL" id="KKN74850.1"/>
    </source>
</evidence>
<proteinExistence type="predicted"/>
<comment type="caution">
    <text evidence="2">The sequence shown here is derived from an EMBL/GenBank/DDBJ whole genome shotgun (WGS) entry which is preliminary data.</text>
</comment>
<reference evidence="2" key="1">
    <citation type="journal article" date="2015" name="Nature">
        <title>Complex archaea that bridge the gap between prokaryotes and eukaryotes.</title>
        <authorList>
            <person name="Spang A."/>
            <person name="Saw J.H."/>
            <person name="Jorgensen S.L."/>
            <person name="Zaremba-Niedzwiedzka K."/>
            <person name="Martijn J."/>
            <person name="Lind A.E."/>
            <person name="van Eijk R."/>
            <person name="Schleper C."/>
            <person name="Guy L."/>
            <person name="Ettema T.J."/>
        </authorList>
    </citation>
    <scope>NUCLEOTIDE SEQUENCE</scope>
</reference>
<dbReference type="EMBL" id="LAZR01000319">
    <property type="protein sequence ID" value="KKN74850.1"/>
    <property type="molecule type" value="Genomic_DNA"/>
</dbReference>
<protein>
    <submittedName>
        <fullName evidence="2">Uncharacterized protein</fullName>
    </submittedName>
</protein>
<feature type="region of interest" description="Disordered" evidence="1">
    <location>
        <begin position="518"/>
        <end position="556"/>
    </location>
</feature>
<gene>
    <name evidence="2" type="ORF">LCGC14_0385990</name>
</gene>